<keyword evidence="2 6" id="KW-0812">Transmembrane</keyword>
<dbReference type="EMBL" id="CP100595">
    <property type="protein sequence ID" value="UTJ06942.1"/>
    <property type="molecule type" value="Genomic_DNA"/>
</dbReference>
<feature type="transmembrane region" description="Helical" evidence="6">
    <location>
        <begin position="829"/>
        <end position="850"/>
    </location>
</feature>
<feature type="transmembrane region" description="Helical" evidence="6">
    <location>
        <begin position="745"/>
        <end position="762"/>
    </location>
</feature>
<evidence type="ECO:0000259" key="8">
    <source>
        <dbReference type="Pfam" id="PF05140"/>
    </source>
</evidence>
<dbReference type="InterPro" id="IPR045062">
    <property type="entry name" value="Cyt_c_biogenesis_CcsA/CcmC"/>
</dbReference>
<reference evidence="9" key="1">
    <citation type="submission" date="2022-07" db="EMBL/GenBank/DDBJ databases">
        <title>Arcobacter roscoffensis sp. nov., a marine bacterium isolated from coastal seawater collected from Roscoff, France.</title>
        <authorList>
            <person name="Pascual J."/>
            <person name="Lepeaux C."/>
            <person name="Methner A."/>
            <person name="Overmann J."/>
        </authorList>
    </citation>
    <scope>NUCLEOTIDE SEQUENCE</scope>
    <source>
        <strain evidence="9">ARW1-2F2</strain>
    </source>
</reference>
<evidence type="ECO:0000256" key="1">
    <source>
        <dbReference type="ARBA" id="ARBA00004141"/>
    </source>
</evidence>
<evidence type="ECO:0000256" key="4">
    <source>
        <dbReference type="ARBA" id="ARBA00022989"/>
    </source>
</evidence>
<feature type="transmembrane region" description="Helical" evidence="6">
    <location>
        <begin position="870"/>
        <end position="896"/>
    </location>
</feature>
<feature type="domain" description="ResB-like" evidence="8">
    <location>
        <begin position="340"/>
        <end position="414"/>
    </location>
</feature>
<evidence type="ECO:0000256" key="6">
    <source>
        <dbReference type="SAM" id="Phobius"/>
    </source>
</evidence>
<feature type="transmembrane region" description="Helical" evidence="6">
    <location>
        <begin position="44"/>
        <end position="67"/>
    </location>
</feature>
<gene>
    <name evidence="9" type="primary">ccsA</name>
    <name evidence="9" type="ORF">NJU99_02290</name>
</gene>
<dbReference type="PANTHER" id="PTHR30071:SF1">
    <property type="entry name" value="CYTOCHROME B_B6 PROTEIN-RELATED"/>
    <property type="match status" value="1"/>
</dbReference>
<feature type="transmembrane region" description="Helical" evidence="6">
    <location>
        <begin position="76"/>
        <end position="98"/>
    </location>
</feature>
<feature type="transmembrane region" description="Helical" evidence="6">
    <location>
        <begin position="1018"/>
        <end position="1039"/>
    </location>
</feature>
<keyword evidence="4 6" id="KW-1133">Transmembrane helix</keyword>
<keyword evidence="3" id="KW-0201">Cytochrome c-type biogenesis</keyword>
<protein>
    <submittedName>
        <fullName evidence="9">Cytochrome c biogenesis protein CcsA</fullName>
    </submittedName>
</protein>
<evidence type="ECO:0000256" key="3">
    <source>
        <dbReference type="ARBA" id="ARBA00022748"/>
    </source>
</evidence>
<evidence type="ECO:0000256" key="2">
    <source>
        <dbReference type="ARBA" id="ARBA00022692"/>
    </source>
</evidence>
<feature type="transmembrane region" description="Helical" evidence="6">
    <location>
        <begin position="774"/>
        <end position="796"/>
    </location>
</feature>
<dbReference type="Pfam" id="PF01578">
    <property type="entry name" value="Cytochrom_C_asm"/>
    <property type="match status" value="1"/>
</dbReference>
<proteinExistence type="predicted"/>
<evidence type="ECO:0000313" key="9">
    <source>
        <dbReference type="EMBL" id="UTJ06942.1"/>
    </source>
</evidence>
<evidence type="ECO:0000256" key="5">
    <source>
        <dbReference type="ARBA" id="ARBA00023136"/>
    </source>
</evidence>
<name>A0ABY5E5S2_9BACT</name>
<evidence type="ECO:0000313" key="10">
    <source>
        <dbReference type="Proteomes" id="UP001060012"/>
    </source>
</evidence>
<sequence>MKKTLKSLFSMQAMIVLLFFMAVSCALATFVENDFGPLGAKSFIYGQTWFELIMLILVVGVVFNIVWFKMYKKDKFFIFFIHISFVFILLGAALTRYMGYEAYMTIPEGSLENKMYSNDEYIQIKNGDKIIYDKKVLMTPLSQSSVNFNTFINKNELTIKFNRYMQNAVEKIVPSNDGKPLINIIVSEQMGTKSIDLENNNTIETNFLVFALNKEIKTSKPTIIFETKDKNIFIKTNIEAKVYTKDFKKVKTLQANTDTPLILEQIYKVGQTQFMVNEATTKGILKTVSANKNIPKEIQLNAVVLDLEYKGKTQQVSLFGKGGSTKGLTKNVQLDKETISLSWGAKILELPFSILLNDFRLKRYPGSNSPSTYESDIKIYDKYSKDTLEYTIFMNNVLDYKGYRFFQSSYKQDESATILSVNKDPGKLPTYIGYFLLFTGLLLSLFIKKSRFKKLARKKYTLEEIKKTYHTKKALGLVFLALVFFYTPITSYANNLILNKNPHVLNIDKNHSELFGSLLVQDYQGRIKPINSLAIEIINKISRKNQLYGLDANQFFLSMMLYPKIWQEVSFIKIKDSKLKKLIGVNKKSKTISFNDIYNQQGNYKLQIALEEANAKKPALRNSFDKDLIKIDERLNIAYTLFTGDFLRVFPKVNDKNDKWLNINEAIKLLIAQDSEHIKNLMEDYYFSLSDASQNKTSWDNVNKALLALKAYQEKNAQHIIPNEFKIKAELIFNKYNIFERLTPFYLLLGFFLLILIFVNIFKSNIELNKIIKVVLVLLVLAFSIHTLGLALRWYVSGHAPWSNGYESMIYIAWAIILSGIFFSKQSHLALATTTILSGVTLFVAHLSWMEPQITTLTPVLKSYWLTIHVSVITASYGFLGLSALLGFICLCLFILANPKKEDENFFNILLSIKEANRINEMSILIGLVLLVIGNFLGGIWANESWGRYWGWDPKETWTLVSIIIYAIIIHLKYIKGLLNDFTLAVLSTISYSSIIMTYFGVNYYLAGKHSYAAGDPIPIPTFIPITLIIITIAILLAYKNRKVL</sequence>
<feature type="transmembrane region" description="Helical" evidence="6">
    <location>
        <begin position="428"/>
        <end position="447"/>
    </location>
</feature>
<dbReference type="InterPro" id="IPR007816">
    <property type="entry name" value="ResB-like_domain"/>
</dbReference>
<comment type="subcellular location">
    <subcellularLocation>
        <location evidence="1">Membrane</location>
        <topology evidence="1">Multi-pass membrane protein</topology>
    </subcellularLocation>
</comment>
<dbReference type="PANTHER" id="PTHR30071">
    <property type="entry name" value="HEME EXPORTER PROTEIN C"/>
    <property type="match status" value="1"/>
</dbReference>
<dbReference type="Proteomes" id="UP001060012">
    <property type="component" value="Chromosome"/>
</dbReference>
<feature type="transmembrane region" description="Helical" evidence="6">
    <location>
        <begin position="982"/>
        <end position="1006"/>
    </location>
</feature>
<feature type="transmembrane region" description="Helical" evidence="6">
    <location>
        <begin position="474"/>
        <end position="493"/>
    </location>
</feature>
<feature type="transmembrane region" description="Helical" evidence="6">
    <location>
        <begin position="957"/>
        <end position="975"/>
    </location>
</feature>
<dbReference type="InterPro" id="IPR002541">
    <property type="entry name" value="Cyt_c_assembly"/>
</dbReference>
<dbReference type="Pfam" id="PF05140">
    <property type="entry name" value="ResB"/>
    <property type="match status" value="1"/>
</dbReference>
<dbReference type="RefSeq" id="WP_254577121.1">
    <property type="nucleotide sequence ID" value="NZ_CP100595.1"/>
</dbReference>
<feature type="transmembrane region" description="Helical" evidence="6">
    <location>
        <begin position="808"/>
        <end position="824"/>
    </location>
</feature>
<keyword evidence="10" id="KW-1185">Reference proteome</keyword>
<feature type="domain" description="Cytochrome c assembly protein" evidence="7">
    <location>
        <begin position="802"/>
        <end position="1008"/>
    </location>
</feature>
<dbReference type="PROSITE" id="PS51257">
    <property type="entry name" value="PROKAR_LIPOPROTEIN"/>
    <property type="match status" value="1"/>
</dbReference>
<keyword evidence="5 6" id="KW-0472">Membrane</keyword>
<evidence type="ECO:0000259" key="7">
    <source>
        <dbReference type="Pfam" id="PF01578"/>
    </source>
</evidence>
<accession>A0ABY5E5S2</accession>
<organism evidence="9 10">
    <name type="scientific">Arcobacter roscoffensis</name>
    <dbReference type="NCBI Taxonomy" id="2961520"/>
    <lineage>
        <taxon>Bacteria</taxon>
        <taxon>Pseudomonadati</taxon>
        <taxon>Campylobacterota</taxon>
        <taxon>Epsilonproteobacteria</taxon>
        <taxon>Campylobacterales</taxon>
        <taxon>Arcobacteraceae</taxon>
        <taxon>Arcobacter</taxon>
    </lineage>
</organism>
<feature type="transmembrane region" description="Helical" evidence="6">
    <location>
        <begin position="922"/>
        <end position="942"/>
    </location>
</feature>